<evidence type="ECO:0000256" key="7">
    <source>
        <dbReference type="PROSITE-ProRule" id="PRU00175"/>
    </source>
</evidence>
<feature type="compositionally biased region" description="Basic and acidic residues" evidence="8">
    <location>
        <begin position="231"/>
        <end position="257"/>
    </location>
</feature>
<evidence type="ECO:0000313" key="12">
    <source>
        <dbReference type="EMBL" id="PNR40708.1"/>
    </source>
</evidence>
<evidence type="ECO:0000259" key="10">
    <source>
        <dbReference type="PROSITE" id="PS51184"/>
    </source>
</evidence>
<dbReference type="EMBL" id="ABEU02000014">
    <property type="protein sequence ID" value="PNR40708.1"/>
    <property type="molecule type" value="Genomic_DNA"/>
</dbReference>
<name>A0A2K1JGQ4_PHYPA</name>
<dbReference type="AlphaFoldDB" id="A0A2K1JGQ4"/>
<keyword evidence="7" id="KW-0862">Zinc</keyword>
<dbReference type="InterPro" id="IPR003347">
    <property type="entry name" value="JmjC_dom"/>
</dbReference>
<dbReference type="EnsemblPlants" id="Pp3c14_6480V3.5">
    <property type="protein sequence ID" value="Pp3c14_6480V3.5"/>
    <property type="gene ID" value="Pp3c14_6480"/>
</dbReference>
<feature type="region of interest" description="Disordered" evidence="8">
    <location>
        <begin position="198"/>
        <end position="260"/>
    </location>
</feature>
<feature type="compositionally biased region" description="Polar residues" evidence="8">
    <location>
        <begin position="1"/>
        <end position="18"/>
    </location>
</feature>
<dbReference type="PROSITE" id="PS51667">
    <property type="entry name" value="WRC"/>
    <property type="match status" value="1"/>
</dbReference>
<evidence type="ECO:0008006" key="15">
    <source>
        <dbReference type="Google" id="ProtNLM"/>
    </source>
</evidence>
<keyword evidence="6" id="KW-0539">Nucleus</keyword>
<dbReference type="EnsemblPlants" id="Pp3c14_6480V3.2">
    <property type="protein sequence ID" value="Pp3c14_6480V3.2"/>
    <property type="gene ID" value="Pp3c14_6480"/>
</dbReference>
<dbReference type="Pfam" id="PF08879">
    <property type="entry name" value="WRC"/>
    <property type="match status" value="1"/>
</dbReference>
<feature type="domain" description="WRC" evidence="11">
    <location>
        <begin position="20"/>
        <end position="67"/>
    </location>
</feature>
<dbReference type="InterPro" id="IPR045109">
    <property type="entry name" value="LSDs-like"/>
</dbReference>
<dbReference type="InterPro" id="IPR018866">
    <property type="entry name" value="Znf-4CXXC_R1"/>
</dbReference>
<feature type="compositionally biased region" description="Basic and acidic residues" evidence="8">
    <location>
        <begin position="25"/>
        <end position="43"/>
    </location>
</feature>
<dbReference type="Gramene" id="Pp3c14_6480V3.1">
    <property type="protein sequence ID" value="Pp3c14_6480V3.1"/>
    <property type="gene ID" value="Pp3c14_6480"/>
</dbReference>
<evidence type="ECO:0000256" key="5">
    <source>
        <dbReference type="ARBA" id="ARBA00023163"/>
    </source>
</evidence>
<dbReference type="Gene3D" id="2.60.120.650">
    <property type="entry name" value="Cupin"/>
    <property type="match status" value="1"/>
</dbReference>
<evidence type="ECO:0000256" key="8">
    <source>
        <dbReference type="SAM" id="MobiDB-lite"/>
    </source>
</evidence>
<dbReference type="GO" id="GO:0000118">
    <property type="term" value="C:histone deacetylase complex"/>
    <property type="evidence" value="ECO:0000318"/>
    <property type="project" value="GO_Central"/>
</dbReference>
<feature type="compositionally biased region" description="Acidic residues" evidence="8">
    <location>
        <begin position="451"/>
        <end position="460"/>
    </location>
</feature>
<evidence type="ECO:0000259" key="9">
    <source>
        <dbReference type="PROSITE" id="PS50089"/>
    </source>
</evidence>
<dbReference type="Gramene" id="Pp3c14_6480V3.4">
    <property type="protein sequence ID" value="Pp3c14_6480V3.4"/>
    <property type="gene ID" value="Pp3c14_6480"/>
</dbReference>
<feature type="region of interest" description="Disordered" evidence="8">
    <location>
        <begin position="992"/>
        <end position="1013"/>
    </location>
</feature>
<dbReference type="PANTHER" id="PTHR12549">
    <property type="entry name" value="JMJC DOMAIN-CONTAINING HISTONE DEMETHYLATION PROTEIN"/>
    <property type="match status" value="1"/>
</dbReference>
<keyword evidence="7" id="KW-0863">Zinc-finger</keyword>
<dbReference type="EnsemblPlants" id="Pp3c14_6480V3.1">
    <property type="protein sequence ID" value="Pp3c14_6480V3.1"/>
    <property type="gene ID" value="Pp3c14_6480"/>
</dbReference>
<dbReference type="Gramene" id="Pp3c14_6480V3.5">
    <property type="protein sequence ID" value="Pp3c14_6480V3.5"/>
    <property type="gene ID" value="Pp3c14_6480"/>
</dbReference>
<feature type="region of interest" description="Disordered" evidence="8">
    <location>
        <begin position="431"/>
        <end position="652"/>
    </location>
</feature>
<accession>A0A2K1JGQ4</accession>
<comment type="subcellular location">
    <subcellularLocation>
        <location evidence="1">Nucleus</location>
    </subcellularLocation>
</comment>
<dbReference type="Gramene" id="Pp3c14_6480V3.7">
    <property type="protein sequence ID" value="Pp3c14_6480V3.7"/>
    <property type="gene ID" value="Pp3c14_6480"/>
</dbReference>
<keyword evidence="3" id="KW-0479">Metal-binding</keyword>
<feature type="compositionally biased region" description="Basic and acidic residues" evidence="8">
    <location>
        <begin position="603"/>
        <end position="612"/>
    </location>
</feature>
<dbReference type="EnsemblPlants" id="Pp3c14_6480V3.3">
    <property type="protein sequence ID" value="Pp3c14_6480V3.3"/>
    <property type="gene ID" value="Pp3c14_6480"/>
</dbReference>
<dbReference type="GO" id="GO:0003712">
    <property type="term" value="F:transcription coregulator activity"/>
    <property type="evidence" value="ECO:0000318"/>
    <property type="project" value="GO_Central"/>
</dbReference>
<dbReference type="PaxDb" id="3218-PP1S444_19V6.1"/>
<protein>
    <recommendedName>
        <fullName evidence="15">JmjC domain-containing protein</fullName>
    </recommendedName>
</protein>
<evidence type="ECO:0000256" key="3">
    <source>
        <dbReference type="ARBA" id="ARBA00022723"/>
    </source>
</evidence>
<dbReference type="Gramene" id="Pp3c14_6480V3.2">
    <property type="protein sequence ID" value="Pp3c14_6480V3.2"/>
    <property type="gene ID" value="Pp3c14_6480"/>
</dbReference>
<organism evidence="12">
    <name type="scientific">Physcomitrium patens</name>
    <name type="common">Spreading-leaved earth moss</name>
    <name type="synonym">Physcomitrella patens</name>
    <dbReference type="NCBI Taxonomy" id="3218"/>
    <lineage>
        <taxon>Eukaryota</taxon>
        <taxon>Viridiplantae</taxon>
        <taxon>Streptophyta</taxon>
        <taxon>Embryophyta</taxon>
        <taxon>Bryophyta</taxon>
        <taxon>Bryophytina</taxon>
        <taxon>Bryopsida</taxon>
        <taxon>Funariidae</taxon>
        <taxon>Funariales</taxon>
        <taxon>Funariaceae</taxon>
        <taxon>Physcomitrium</taxon>
    </lineage>
</organism>
<dbReference type="InterPro" id="IPR014977">
    <property type="entry name" value="WRC_dom"/>
</dbReference>
<dbReference type="KEGG" id="ppp:112291212"/>
<feature type="compositionally biased region" description="Basic and acidic residues" evidence="8">
    <location>
        <begin position="624"/>
        <end position="642"/>
    </location>
</feature>
<dbReference type="RefSeq" id="XP_073394862.1">
    <property type="nucleotide sequence ID" value="XM_073538761.1"/>
</dbReference>
<dbReference type="Pfam" id="PF02373">
    <property type="entry name" value="JmjC"/>
    <property type="match status" value="1"/>
</dbReference>
<feature type="compositionally biased region" description="Acidic residues" evidence="8">
    <location>
        <begin position="489"/>
        <end position="500"/>
    </location>
</feature>
<evidence type="ECO:0000256" key="1">
    <source>
        <dbReference type="ARBA" id="ARBA00004123"/>
    </source>
</evidence>
<dbReference type="SMART" id="SM00558">
    <property type="entry name" value="JmjC"/>
    <property type="match status" value="1"/>
</dbReference>
<dbReference type="GO" id="GO:0032454">
    <property type="term" value="F:histone H3K9 demethylase activity"/>
    <property type="evidence" value="ECO:0000318"/>
    <property type="project" value="GO_Central"/>
</dbReference>
<proteinExistence type="inferred from homology"/>
<feature type="compositionally biased region" description="Basic and acidic residues" evidence="8">
    <location>
        <begin position="89"/>
        <end position="112"/>
    </location>
</feature>
<dbReference type="RefSeq" id="XP_024394114.1">
    <property type="nucleotide sequence ID" value="XM_024538346.2"/>
</dbReference>
<keyword evidence="5" id="KW-0804">Transcription</keyword>
<gene>
    <name evidence="13" type="primary">LOC112291212</name>
    <name evidence="12" type="ORF">PHYPA_018111</name>
</gene>
<dbReference type="RefSeq" id="XP_073394863.1">
    <property type="nucleotide sequence ID" value="XM_073538762.1"/>
</dbReference>
<dbReference type="STRING" id="3218.A0A2K1JGQ4"/>
<dbReference type="EnsemblPlants" id="Pp3c14_6480V3.6">
    <property type="protein sequence ID" value="Pp3c14_6480V3.6"/>
    <property type="gene ID" value="Pp3c14_6480"/>
</dbReference>
<dbReference type="RefSeq" id="XP_024394109.1">
    <property type="nucleotide sequence ID" value="XM_024538341.2"/>
</dbReference>
<dbReference type="PANTHER" id="PTHR12549:SF38">
    <property type="entry name" value="JMJC DOMAIN-CONTAINING HISTONE DEMETHYLASE 2, ISOFORM A"/>
    <property type="match status" value="1"/>
</dbReference>
<reference evidence="12 14" key="2">
    <citation type="journal article" date="2018" name="Plant J.">
        <title>The Physcomitrella patens chromosome-scale assembly reveals moss genome structure and evolution.</title>
        <authorList>
            <person name="Lang D."/>
            <person name="Ullrich K.K."/>
            <person name="Murat F."/>
            <person name="Fuchs J."/>
            <person name="Jenkins J."/>
            <person name="Haas F.B."/>
            <person name="Piednoel M."/>
            <person name="Gundlach H."/>
            <person name="Van Bel M."/>
            <person name="Meyberg R."/>
            <person name="Vives C."/>
            <person name="Morata J."/>
            <person name="Symeonidi A."/>
            <person name="Hiss M."/>
            <person name="Muchero W."/>
            <person name="Kamisugi Y."/>
            <person name="Saleh O."/>
            <person name="Blanc G."/>
            <person name="Decker E.L."/>
            <person name="van Gessel N."/>
            <person name="Grimwood J."/>
            <person name="Hayes R.D."/>
            <person name="Graham S.W."/>
            <person name="Gunter L.E."/>
            <person name="McDaniel S.F."/>
            <person name="Hoernstein S.N.W."/>
            <person name="Larsson A."/>
            <person name="Li F.W."/>
            <person name="Perroud P.F."/>
            <person name="Phillips J."/>
            <person name="Ranjan P."/>
            <person name="Rokshar D.S."/>
            <person name="Rothfels C.J."/>
            <person name="Schneider L."/>
            <person name="Shu S."/>
            <person name="Stevenson D.W."/>
            <person name="Thummler F."/>
            <person name="Tillich M."/>
            <person name="Villarreal Aguilar J.C."/>
            <person name="Widiez T."/>
            <person name="Wong G.K."/>
            <person name="Wymore A."/>
            <person name="Zhang Y."/>
            <person name="Zimmer A.D."/>
            <person name="Quatrano R.S."/>
            <person name="Mayer K.F.X."/>
            <person name="Goodstein D."/>
            <person name="Casacuberta J.M."/>
            <person name="Vandepoele K."/>
            <person name="Reski R."/>
            <person name="Cuming A.C."/>
            <person name="Tuskan G.A."/>
            <person name="Maumus F."/>
            <person name="Salse J."/>
            <person name="Schmutz J."/>
            <person name="Rensing S.A."/>
        </authorList>
    </citation>
    <scope>NUCLEOTIDE SEQUENCE [LARGE SCALE GENOMIC DNA]</scope>
    <source>
        <strain evidence="13 14">cv. Gransden 2004</strain>
    </source>
</reference>
<evidence type="ECO:0000256" key="4">
    <source>
        <dbReference type="ARBA" id="ARBA00023015"/>
    </source>
</evidence>
<dbReference type="Proteomes" id="UP000006727">
    <property type="component" value="Chromosome 14"/>
</dbReference>
<keyword evidence="4" id="KW-0805">Transcription regulation</keyword>
<evidence type="ECO:0000256" key="6">
    <source>
        <dbReference type="ARBA" id="ARBA00023242"/>
    </source>
</evidence>
<dbReference type="Pfam" id="PF10497">
    <property type="entry name" value="zf-4CXXC_R1"/>
    <property type="match status" value="1"/>
</dbReference>
<evidence type="ECO:0000313" key="14">
    <source>
        <dbReference type="Proteomes" id="UP000006727"/>
    </source>
</evidence>
<feature type="compositionally biased region" description="Acidic residues" evidence="8">
    <location>
        <begin position="471"/>
        <end position="481"/>
    </location>
</feature>
<dbReference type="GeneID" id="112291212"/>
<dbReference type="InterPro" id="IPR001841">
    <property type="entry name" value="Znf_RING"/>
</dbReference>
<feature type="domain" description="RING-type" evidence="9">
    <location>
        <begin position="263"/>
        <end position="310"/>
    </location>
</feature>
<dbReference type="EnsemblPlants" id="Pp3c14_6480V3.4">
    <property type="protein sequence ID" value="Pp3c14_6480V3.4"/>
    <property type="gene ID" value="Pp3c14_6480"/>
</dbReference>
<reference evidence="12 14" key="1">
    <citation type="journal article" date="2008" name="Science">
        <title>The Physcomitrella genome reveals evolutionary insights into the conquest of land by plants.</title>
        <authorList>
            <person name="Rensing S."/>
            <person name="Lang D."/>
            <person name="Zimmer A."/>
            <person name="Terry A."/>
            <person name="Salamov A."/>
            <person name="Shapiro H."/>
            <person name="Nishiyama T."/>
            <person name="Perroud P.-F."/>
            <person name="Lindquist E."/>
            <person name="Kamisugi Y."/>
            <person name="Tanahashi T."/>
            <person name="Sakakibara K."/>
            <person name="Fujita T."/>
            <person name="Oishi K."/>
            <person name="Shin-I T."/>
            <person name="Kuroki Y."/>
            <person name="Toyoda A."/>
            <person name="Suzuki Y."/>
            <person name="Hashimoto A."/>
            <person name="Yamaguchi K."/>
            <person name="Sugano A."/>
            <person name="Kohara Y."/>
            <person name="Fujiyama A."/>
            <person name="Anterola A."/>
            <person name="Aoki S."/>
            <person name="Ashton N."/>
            <person name="Barbazuk W.B."/>
            <person name="Barker E."/>
            <person name="Bennetzen J."/>
            <person name="Bezanilla M."/>
            <person name="Blankenship R."/>
            <person name="Cho S.H."/>
            <person name="Dutcher S."/>
            <person name="Estelle M."/>
            <person name="Fawcett J.A."/>
            <person name="Gundlach H."/>
            <person name="Hanada K."/>
            <person name="Heyl A."/>
            <person name="Hicks K.A."/>
            <person name="Hugh J."/>
            <person name="Lohr M."/>
            <person name="Mayer K."/>
            <person name="Melkozernov A."/>
            <person name="Murata T."/>
            <person name="Nelson D."/>
            <person name="Pils B."/>
            <person name="Prigge M."/>
            <person name="Reiss B."/>
            <person name="Renner T."/>
            <person name="Rombauts S."/>
            <person name="Rushton P."/>
            <person name="Sanderfoot A."/>
            <person name="Schween G."/>
            <person name="Shiu S.-H."/>
            <person name="Stueber K."/>
            <person name="Theodoulou F.L."/>
            <person name="Tu H."/>
            <person name="Van de Peer Y."/>
            <person name="Verrier P.J."/>
            <person name="Waters E."/>
            <person name="Wood A."/>
            <person name="Yang L."/>
            <person name="Cove D."/>
            <person name="Cuming A."/>
            <person name="Hasebe M."/>
            <person name="Lucas S."/>
            <person name="Mishler D.B."/>
            <person name="Reski R."/>
            <person name="Grigoriev I."/>
            <person name="Quatrano R.S."/>
            <person name="Boore J.L."/>
        </authorList>
    </citation>
    <scope>NUCLEOTIDE SEQUENCE [LARGE SCALE GENOMIC DNA]</scope>
    <source>
        <strain evidence="13 14">cv. Gransden 2004</strain>
    </source>
</reference>
<evidence type="ECO:0000313" key="13">
    <source>
        <dbReference type="EnsemblPlants" id="Pp3c14_6480V3.1"/>
    </source>
</evidence>
<dbReference type="FunCoup" id="A0A2K1JGQ4">
    <property type="interactions" value="881"/>
</dbReference>
<dbReference type="GO" id="GO:0031490">
    <property type="term" value="F:chromatin DNA binding"/>
    <property type="evidence" value="ECO:0000318"/>
    <property type="project" value="GO_Central"/>
</dbReference>
<evidence type="ECO:0000256" key="2">
    <source>
        <dbReference type="ARBA" id="ARBA00006801"/>
    </source>
</evidence>
<feature type="domain" description="JmjC" evidence="10">
    <location>
        <begin position="891"/>
        <end position="1165"/>
    </location>
</feature>
<feature type="region of interest" description="Disordered" evidence="8">
    <location>
        <begin position="1"/>
        <end position="118"/>
    </location>
</feature>
<dbReference type="OrthoDB" id="1667110at2759"/>
<dbReference type="OMA" id="PYSDYTD"/>
<dbReference type="RefSeq" id="XP_024394112.1">
    <property type="nucleotide sequence ID" value="XM_024538344.2"/>
</dbReference>
<dbReference type="PROSITE" id="PS50089">
    <property type="entry name" value="ZF_RING_2"/>
    <property type="match status" value="1"/>
</dbReference>
<evidence type="ECO:0000259" key="11">
    <source>
        <dbReference type="PROSITE" id="PS51667"/>
    </source>
</evidence>
<dbReference type="PROSITE" id="PS51184">
    <property type="entry name" value="JMJC"/>
    <property type="match status" value="1"/>
</dbReference>
<comment type="similarity">
    <text evidence="2">Belongs to the JARID1 histone demethylase family.</text>
</comment>
<feature type="compositionally biased region" description="Polar residues" evidence="8">
    <location>
        <begin position="199"/>
        <end position="208"/>
    </location>
</feature>
<dbReference type="Gramene" id="Pp3c14_6480V3.6">
    <property type="protein sequence ID" value="Pp3c14_6480V3.6"/>
    <property type="gene ID" value="Pp3c14_6480"/>
</dbReference>
<sequence length="1223" mass="138062">MADNSSKSPEVIQAQRNPDQPGDTRCTRNDGKVWRCKKPRVEGNRFCVSHLKPVPAGGSKAVKRRHSTTDIAPPEKKPRRSGGLGSDAALHDSNDSQERSNELRTGGEDATRKVRKRPQKVTYAAEFLPNRRKSISGELTICDISEKPSNGKVEKEDGIKSKIEKTFVRKTEKKELVAKNEDDESRDTVVLKVYKKETSTNGKATNGHSSLKVVKKEEKVDEGSDEDSDDSFEKKVARGRRPKEVKWKSTDKDDNRNGRSRMCHQCQRNDKNRVVFCTKCDSKRYCAPCIKAWYPRLTEADVSNECPFCKGNCNCKACLRTDGPKRIAKEISEAERTKFLKYMLNGILPVLKQIELEQKEELQIERKIQGTEDIKVENANVSMDERIYCDNCSTSIVDYFRSCDGGTPPCECTYDLCLTCCRELRAGLQPGGEQAESAQQHSEARVTKDESDMEDEEDPQGDTVQHSPDVREEDEDMQDNENNEKSAESSEDTAEDELPDTMEPGIGTHMLPGIPGKEVVLLPEMSPKEEGGSVLGDENASKNSLSIESRKSVLTETESGKLKVEKGLLGEPANPTSVPDCEATKDATSESAQQDDEVMIEPAEFREEKDVIAEAAEPSTSRTPKADEVEDGESKETADRSAHQGVGGVDTGEQMGFVNAGGLSLEPVILPPWTPLENGDIPCPPKMRGGCGCHTLRLKSLFEHNWVFQLIEEVEELLQDYESLEKEDSSCSKCTHCAENGTVRLAAHRTDDKDIYLYCPTLQEAEKDGLSHFQKHWRQGQPVIVRNVMEGATGLSWEPLTMWRALRETTRGKFKDDSKTVRAVDCSDWSETELNFHKFFMGYEKGWFDKNGWPTMYKLKDWPQSARFEERLPRHGGEFLACLPYHEYTDPKSGILNLGSKLPDEAVKPDLGPKTYIAYGLREELGLGDSVTKLHCDMSDAVNVLTHSKEVKISKSHRKEIYRLRDHYKKLAVEQVNEFLARTSSQAAAKVANRDDDEMPLHPFSNPGSNDDTIIEANDIKQSVETDKAVEGKEDGTAVTDMNEAEPAYGGALWDIFRREDVSKLQEYLIKHVAEFRHYGDLPVDSVAHPIHDQSFYLDEEHKKKLKDEYGVEAWTFEQYEQEAVFIPAGCPHQVRNLKSCIKVAMDFVSPENVLECVRLTNEFRLLPMDHRAREDKLEVKKMILYAAREAVVHLKGKPIEDESVEKVYKRNINKRKKNRRHF</sequence>
<dbReference type="GO" id="GO:0008270">
    <property type="term" value="F:zinc ion binding"/>
    <property type="evidence" value="ECO:0007669"/>
    <property type="project" value="UniProtKB-KW"/>
</dbReference>
<dbReference type="GO" id="GO:0006357">
    <property type="term" value="P:regulation of transcription by RNA polymerase II"/>
    <property type="evidence" value="ECO:0000318"/>
    <property type="project" value="GO_Central"/>
</dbReference>
<feature type="compositionally biased region" description="Basic and acidic residues" evidence="8">
    <location>
        <begin position="548"/>
        <end position="568"/>
    </location>
</feature>
<dbReference type="SUPFAM" id="SSF51197">
    <property type="entry name" value="Clavaminate synthase-like"/>
    <property type="match status" value="1"/>
</dbReference>
<dbReference type="EnsemblPlants" id="Pp3c14_6480V3.7">
    <property type="protein sequence ID" value="Pp3c14_6480V3.7"/>
    <property type="gene ID" value="Pp3c14_6480"/>
</dbReference>
<dbReference type="GO" id="GO:0000785">
    <property type="term" value="C:chromatin"/>
    <property type="evidence" value="ECO:0000318"/>
    <property type="project" value="GO_Central"/>
</dbReference>
<keyword evidence="14" id="KW-1185">Reference proteome</keyword>
<reference evidence="13" key="3">
    <citation type="submission" date="2020-12" db="UniProtKB">
        <authorList>
            <consortium name="EnsemblPlants"/>
        </authorList>
    </citation>
    <scope>IDENTIFICATION</scope>
</reference>
<dbReference type="Gramene" id="Pp3c14_6480V3.3">
    <property type="protein sequence ID" value="Pp3c14_6480V3.3"/>
    <property type="gene ID" value="Pp3c14_6480"/>
</dbReference>